<dbReference type="Proteomes" id="UP001057532">
    <property type="component" value="Plasmid punnamed"/>
</dbReference>
<geneLocation type="plasmid" evidence="1 2">
    <name>punnamed</name>
</geneLocation>
<name>A0ABY5C8Q2_9LACO</name>
<dbReference type="RefSeq" id="WP_252780843.1">
    <property type="nucleotide sequence ID" value="NZ_CP097479.1"/>
</dbReference>
<protein>
    <submittedName>
        <fullName evidence="1">Uncharacterized protein</fullName>
    </submittedName>
</protein>
<reference evidence="1" key="1">
    <citation type="submission" date="2022-05" db="EMBL/GenBank/DDBJ databases">
        <authorList>
            <person name="Oliphant S.A."/>
            <person name="Watson-Haigh N.S."/>
            <person name="Sumby K.M."/>
            <person name="Gardner J.M."/>
            <person name="Jiranek V."/>
        </authorList>
    </citation>
    <scope>NUCLEOTIDE SEQUENCE</scope>
    <source>
        <strain evidence="1">Ru20-1</strain>
        <plasmid evidence="1">punnamed</plasmid>
    </source>
</reference>
<gene>
    <name evidence="1" type="ORF">M8332_07000</name>
</gene>
<evidence type="ECO:0000313" key="1">
    <source>
        <dbReference type="EMBL" id="USS93963.1"/>
    </source>
</evidence>
<organism evidence="1 2">
    <name type="scientific">Fructilactobacillus ixorae</name>
    <dbReference type="NCBI Taxonomy" id="1750535"/>
    <lineage>
        <taxon>Bacteria</taxon>
        <taxon>Bacillati</taxon>
        <taxon>Bacillota</taxon>
        <taxon>Bacilli</taxon>
        <taxon>Lactobacillales</taxon>
        <taxon>Lactobacillaceae</taxon>
        <taxon>Fructilactobacillus</taxon>
    </lineage>
</organism>
<dbReference type="EMBL" id="CP097479">
    <property type="protein sequence ID" value="USS93963.1"/>
    <property type="molecule type" value="Genomic_DNA"/>
</dbReference>
<accession>A0ABY5C8Q2</accession>
<keyword evidence="2" id="KW-1185">Reference proteome</keyword>
<evidence type="ECO:0000313" key="2">
    <source>
        <dbReference type="Proteomes" id="UP001057532"/>
    </source>
</evidence>
<proteinExistence type="predicted"/>
<sequence length="70" mass="8151">MKALINFKDEHRPVIVENLKSIETYTFQNKLLKFEKIDDFSLNKANSEIKFIGSVTFLVRPEDVFSITIS</sequence>
<keyword evidence="1" id="KW-0614">Plasmid</keyword>